<accession>A0A0M2UTE4</accession>
<proteinExistence type="predicted"/>
<dbReference type="SUPFAM" id="SSF64307">
    <property type="entry name" value="SirA-like"/>
    <property type="match status" value="1"/>
</dbReference>
<keyword evidence="3" id="KW-1185">Reference proteome</keyword>
<evidence type="ECO:0000313" key="2">
    <source>
        <dbReference type="EMBL" id="KKO18256.1"/>
    </source>
</evidence>
<name>A0A0M2UTE4_9BACT</name>
<dbReference type="InterPro" id="IPR001455">
    <property type="entry name" value="TusA-like"/>
</dbReference>
<dbReference type="EMBL" id="LAQJ01000283">
    <property type="protein sequence ID" value="KKO18256.1"/>
    <property type="molecule type" value="Genomic_DNA"/>
</dbReference>
<reference evidence="2 3" key="1">
    <citation type="journal article" date="2013" name="BMC Microbiol.">
        <title>Identification of the type II cytochrome c maturation pathway in anammox bacteria by comparative genomics.</title>
        <authorList>
            <person name="Ferousi C."/>
            <person name="Speth D.R."/>
            <person name="Reimann J."/>
            <person name="Op den Camp H.J."/>
            <person name="Allen J.W."/>
            <person name="Keltjens J.T."/>
            <person name="Jetten M.S."/>
        </authorList>
    </citation>
    <scope>NUCLEOTIDE SEQUENCE [LARGE SCALE GENOMIC DNA]</scope>
    <source>
        <strain evidence="2">RU1</strain>
    </source>
</reference>
<protein>
    <submittedName>
        <fullName evidence="2">SirA-like protein</fullName>
    </submittedName>
</protein>
<sequence length="65" mass="7331">MNLKATVCSDNYAKAKLAFAAMKHGQGLKVVVDYEVAVTDLTKAMRSEEYKVLKQTRNNRNKLIL</sequence>
<dbReference type="Gene3D" id="3.30.110.40">
    <property type="entry name" value="TusA-like domain"/>
    <property type="match status" value="1"/>
</dbReference>
<dbReference type="Pfam" id="PF01206">
    <property type="entry name" value="TusA"/>
    <property type="match status" value="1"/>
</dbReference>
<dbReference type="InterPro" id="IPR036868">
    <property type="entry name" value="TusA-like_sf"/>
</dbReference>
<dbReference type="AlphaFoldDB" id="A0A0M2UTE4"/>
<organism evidence="2 3">
    <name type="scientific">Candidatus Brocadia fulgida</name>
    <dbReference type="NCBI Taxonomy" id="380242"/>
    <lineage>
        <taxon>Bacteria</taxon>
        <taxon>Pseudomonadati</taxon>
        <taxon>Planctomycetota</taxon>
        <taxon>Candidatus Brocadiia</taxon>
        <taxon>Candidatus Brocadiales</taxon>
        <taxon>Candidatus Brocadiaceae</taxon>
        <taxon>Candidatus Brocadia</taxon>
    </lineage>
</organism>
<evidence type="ECO:0000259" key="1">
    <source>
        <dbReference type="Pfam" id="PF01206"/>
    </source>
</evidence>
<comment type="caution">
    <text evidence="2">The sequence shown here is derived from an EMBL/GenBank/DDBJ whole genome shotgun (WGS) entry which is preliminary data.</text>
</comment>
<dbReference type="Proteomes" id="UP000034954">
    <property type="component" value="Unassembled WGS sequence"/>
</dbReference>
<gene>
    <name evidence="2" type="ORF">BROFUL_03045</name>
</gene>
<feature type="domain" description="UPF0033" evidence="1">
    <location>
        <begin position="2"/>
        <end position="59"/>
    </location>
</feature>
<evidence type="ECO:0000313" key="3">
    <source>
        <dbReference type="Proteomes" id="UP000034954"/>
    </source>
</evidence>